<name>W0SIK3_9PROT</name>
<evidence type="ECO:0000256" key="10">
    <source>
        <dbReference type="ARBA" id="ARBA00023136"/>
    </source>
</evidence>
<dbReference type="Proteomes" id="UP000031637">
    <property type="component" value="Chromosome"/>
</dbReference>
<gene>
    <name evidence="15" type="ORF">SUTH_02544</name>
</gene>
<comment type="subunit">
    <text evidence="2">The accessory proteins ExbB and ExbD seem to form a complex with TonB.</text>
</comment>
<keyword evidence="6" id="KW-0997">Cell inner membrane</keyword>
<keyword evidence="9 13" id="KW-1133">Transmembrane helix</keyword>
<dbReference type="EMBL" id="AP012547">
    <property type="protein sequence ID" value="BAO30326.1"/>
    <property type="molecule type" value="Genomic_DNA"/>
</dbReference>
<keyword evidence="8 12" id="KW-0653">Protein transport</keyword>
<evidence type="ECO:0000256" key="2">
    <source>
        <dbReference type="ARBA" id="ARBA00011471"/>
    </source>
</evidence>
<keyword evidence="4 12" id="KW-0813">Transport</keyword>
<evidence type="ECO:0000256" key="6">
    <source>
        <dbReference type="ARBA" id="ARBA00022519"/>
    </source>
</evidence>
<evidence type="ECO:0000256" key="4">
    <source>
        <dbReference type="ARBA" id="ARBA00022448"/>
    </source>
</evidence>
<sequence>MEPTAATGLGFAHFLSQTDGVGKGVLAVLLMLSVASWYLIVTRAIANTLAQKRADAFLARFWAAPSLQAADTVLTDPALANPFSELARQALKAAANNAAHGQQNLAAAGGFGELLTRVLRNGIEQESAAAEHGLTVLASAGSAAPYVGLFGTVWGIYHALVQIGLSGQGTLDKVAGPVGEALIMTALGLAVAIPAVLAYNAFNRRNRLWLARLDAFAHDVYVLLTVGKPAGEILNPQAHIHPLPTRGAHASLGAARREA</sequence>
<keyword evidence="5" id="KW-1003">Cell membrane</keyword>
<evidence type="ECO:0000259" key="14">
    <source>
        <dbReference type="Pfam" id="PF01618"/>
    </source>
</evidence>
<dbReference type="GO" id="GO:0005886">
    <property type="term" value="C:plasma membrane"/>
    <property type="evidence" value="ECO:0007669"/>
    <property type="project" value="UniProtKB-SubCell"/>
</dbReference>
<keyword evidence="7 13" id="KW-0812">Transmembrane</keyword>
<evidence type="ECO:0000256" key="1">
    <source>
        <dbReference type="ARBA" id="ARBA00004429"/>
    </source>
</evidence>
<feature type="transmembrane region" description="Helical" evidence="13">
    <location>
        <begin position="24"/>
        <end position="46"/>
    </location>
</feature>
<evidence type="ECO:0000256" key="11">
    <source>
        <dbReference type="ARBA" id="ARBA00024816"/>
    </source>
</evidence>
<evidence type="ECO:0000256" key="5">
    <source>
        <dbReference type="ARBA" id="ARBA00022475"/>
    </source>
</evidence>
<accession>W0SIK3</accession>
<feature type="transmembrane region" description="Helical" evidence="13">
    <location>
        <begin position="181"/>
        <end position="202"/>
    </location>
</feature>
<dbReference type="InterPro" id="IPR050790">
    <property type="entry name" value="ExbB/TolQ_transport"/>
</dbReference>
<dbReference type="InterPro" id="IPR002898">
    <property type="entry name" value="MotA_ExbB_proton_chnl"/>
</dbReference>
<dbReference type="Pfam" id="PF01618">
    <property type="entry name" value="MotA_ExbB"/>
    <property type="match status" value="1"/>
</dbReference>
<dbReference type="STRING" id="1223802.SUTH_02544"/>
<dbReference type="KEGG" id="shd:SUTH_02544"/>
<dbReference type="RefSeq" id="WP_084207397.1">
    <property type="nucleotide sequence ID" value="NZ_AP012547.1"/>
</dbReference>
<organism evidence="15 16">
    <name type="scientific">Sulfuritalea hydrogenivorans sk43H</name>
    <dbReference type="NCBI Taxonomy" id="1223802"/>
    <lineage>
        <taxon>Bacteria</taxon>
        <taxon>Pseudomonadati</taxon>
        <taxon>Pseudomonadota</taxon>
        <taxon>Betaproteobacteria</taxon>
        <taxon>Nitrosomonadales</taxon>
        <taxon>Sterolibacteriaceae</taxon>
        <taxon>Sulfuritalea</taxon>
    </lineage>
</organism>
<evidence type="ECO:0000256" key="3">
    <source>
        <dbReference type="ARBA" id="ARBA00022093"/>
    </source>
</evidence>
<dbReference type="GO" id="GO:0017038">
    <property type="term" value="P:protein import"/>
    <property type="evidence" value="ECO:0007669"/>
    <property type="project" value="TreeGrafter"/>
</dbReference>
<dbReference type="PANTHER" id="PTHR30625">
    <property type="entry name" value="PROTEIN TOLQ"/>
    <property type="match status" value="1"/>
</dbReference>
<dbReference type="AlphaFoldDB" id="W0SIK3"/>
<proteinExistence type="inferred from homology"/>
<evidence type="ECO:0000256" key="13">
    <source>
        <dbReference type="SAM" id="Phobius"/>
    </source>
</evidence>
<dbReference type="OrthoDB" id="9805133at2"/>
<dbReference type="PANTHER" id="PTHR30625:SF14">
    <property type="entry name" value="BIOPOLYMER TRANSPORT PROTEIN EXBB"/>
    <property type="match status" value="1"/>
</dbReference>
<reference evidence="15 16" key="1">
    <citation type="journal article" date="2014" name="Syst. Appl. Microbiol.">
        <title>Complete genomes of freshwater sulfur oxidizers Sulfuricella denitrificans skB26 and Sulfuritalea hydrogenivorans sk43H: genetic insights into the sulfur oxidation pathway of betaproteobacteria.</title>
        <authorList>
            <person name="Watanabe T."/>
            <person name="Kojima H."/>
            <person name="Fukui M."/>
        </authorList>
    </citation>
    <scope>NUCLEOTIDE SEQUENCE [LARGE SCALE GENOMIC DNA]</scope>
    <source>
        <strain evidence="15">DSM22779</strain>
    </source>
</reference>
<keyword evidence="10 13" id="KW-0472">Membrane</keyword>
<evidence type="ECO:0000313" key="16">
    <source>
        <dbReference type="Proteomes" id="UP000031637"/>
    </source>
</evidence>
<feature type="domain" description="MotA/TolQ/ExbB proton channel" evidence="14">
    <location>
        <begin position="103"/>
        <end position="211"/>
    </location>
</feature>
<keyword evidence="16" id="KW-1185">Reference proteome</keyword>
<comment type="similarity">
    <text evidence="12">Belongs to the exbB/tolQ family.</text>
</comment>
<protein>
    <recommendedName>
        <fullName evidence="3">Biopolymer transport protein ExbB</fullName>
    </recommendedName>
</protein>
<feature type="transmembrane region" description="Helical" evidence="13">
    <location>
        <begin position="143"/>
        <end position="161"/>
    </location>
</feature>
<comment type="subcellular location">
    <subcellularLocation>
        <location evidence="1">Cell inner membrane</location>
        <topology evidence="1">Multi-pass membrane protein</topology>
    </subcellularLocation>
    <subcellularLocation>
        <location evidence="12">Membrane</location>
        <topology evidence="12">Multi-pass membrane protein</topology>
    </subcellularLocation>
</comment>
<dbReference type="HOGENOM" id="CLU_053325_2_0_4"/>
<evidence type="ECO:0000313" key="15">
    <source>
        <dbReference type="EMBL" id="BAO30326.1"/>
    </source>
</evidence>
<evidence type="ECO:0000256" key="12">
    <source>
        <dbReference type="RuleBase" id="RU004057"/>
    </source>
</evidence>
<evidence type="ECO:0000256" key="8">
    <source>
        <dbReference type="ARBA" id="ARBA00022927"/>
    </source>
</evidence>
<evidence type="ECO:0000256" key="7">
    <source>
        <dbReference type="ARBA" id="ARBA00022692"/>
    </source>
</evidence>
<comment type="function">
    <text evidence="11">Involved in the TonB-dependent energy-dependent transport of various receptor-bound substrates. Protects ExbD from proteolytic degradation and functionally stabilizes TonB.</text>
</comment>
<evidence type="ECO:0000256" key="9">
    <source>
        <dbReference type="ARBA" id="ARBA00022989"/>
    </source>
</evidence>